<dbReference type="EMBL" id="JAZBJO010000010">
    <property type="protein sequence ID" value="MEE4594030.1"/>
    <property type="molecule type" value="Genomic_DNA"/>
</dbReference>
<gene>
    <name evidence="1" type="ORF">V2J94_19395</name>
</gene>
<reference evidence="1 2" key="1">
    <citation type="submission" date="2023-11" db="EMBL/GenBank/DDBJ databases">
        <title>30 novel species of actinomycetes from the DSMZ collection.</title>
        <authorList>
            <person name="Nouioui I."/>
        </authorList>
    </citation>
    <scope>NUCLEOTIDE SEQUENCE [LARGE SCALE GENOMIC DNA]</scope>
    <source>
        <strain evidence="1 2">DSM 41524</strain>
    </source>
</reference>
<keyword evidence="2" id="KW-1185">Reference proteome</keyword>
<comment type="caution">
    <text evidence="1">The sequence shown here is derived from an EMBL/GenBank/DDBJ whole genome shotgun (WGS) entry which is preliminary data.</text>
</comment>
<protein>
    <submittedName>
        <fullName evidence="1">Uncharacterized protein</fullName>
    </submittedName>
</protein>
<dbReference type="Gene3D" id="3.40.120.10">
    <property type="entry name" value="Alpha-D-Glucose-1,6-Bisphosphate, subunit A, domain 3"/>
    <property type="match status" value="1"/>
</dbReference>
<dbReference type="Proteomes" id="UP001354709">
    <property type="component" value="Unassembled WGS sequence"/>
</dbReference>
<sequence length="165" mass="17370">MLRPINTDTVIRDGAASGRFPGQIHEGVAWWIGACLVVATKTNRISVAHDGYPTSALFHERLCQGAINAQHYACHVTSLGTASGTGLLAAMAALGHMPGALITTTTAEDGATVRIALYDTDGKPLAEDTGLAIIRRLIADDQVPIPVNDGAKGRVEHHVVRETPT</sequence>
<proteinExistence type="predicted"/>
<evidence type="ECO:0000313" key="2">
    <source>
        <dbReference type="Proteomes" id="UP001354709"/>
    </source>
</evidence>
<organism evidence="1 2">
    <name type="scientific">Streptomyces asiaticus subsp. ignotus</name>
    <dbReference type="NCBI Taxonomy" id="3098222"/>
    <lineage>
        <taxon>Bacteria</taxon>
        <taxon>Bacillati</taxon>
        <taxon>Actinomycetota</taxon>
        <taxon>Actinomycetes</taxon>
        <taxon>Kitasatosporales</taxon>
        <taxon>Streptomycetaceae</taxon>
        <taxon>Streptomyces</taxon>
        <taxon>Streptomyces violaceusniger group</taxon>
    </lineage>
</organism>
<dbReference type="RefSeq" id="WP_330810087.1">
    <property type="nucleotide sequence ID" value="NZ_JAZBJO010000010.1"/>
</dbReference>
<name>A0ABU7PY46_9ACTN</name>
<accession>A0ABU7PY46</accession>
<evidence type="ECO:0000313" key="1">
    <source>
        <dbReference type="EMBL" id="MEE4594030.1"/>
    </source>
</evidence>